<organism evidence="1 2">
    <name type="scientific">Clostridium chromiireducens</name>
    <dbReference type="NCBI Taxonomy" id="225345"/>
    <lineage>
        <taxon>Bacteria</taxon>
        <taxon>Bacillati</taxon>
        <taxon>Bacillota</taxon>
        <taxon>Clostridia</taxon>
        <taxon>Eubacteriales</taxon>
        <taxon>Clostridiaceae</taxon>
        <taxon>Clostridium</taxon>
    </lineage>
</organism>
<dbReference type="Gene3D" id="3.40.50.300">
    <property type="entry name" value="P-loop containing nucleotide triphosphate hydrolases"/>
    <property type="match status" value="1"/>
</dbReference>
<reference evidence="1 2" key="1">
    <citation type="submission" date="2017-03" db="EMBL/GenBank/DDBJ databases">
        <title>Genome sequence of Clostridium chromiireducens DSM 23318.</title>
        <authorList>
            <person name="Poehlein A."/>
            <person name="Daniel R."/>
        </authorList>
    </citation>
    <scope>NUCLEOTIDE SEQUENCE [LARGE SCALE GENOMIC DNA]</scope>
    <source>
        <strain evidence="1 2">DSM 23318</strain>
    </source>
</reference>
<comment type="caution">
    <text evidence="1">The sequence shown here is derived from an EMBL/GenBank/DDBJ whole genome shotgun (WGS) entry which is preliminary data.</text>
</comment>
<dbReference type="STRING" id="225345.CLCHR_47150"/>
<protein>
    <submittedName>
        <fullName evidence="1">Adenosylcobinamide kinase/adenosylcobinamide-phosphate guanylyltransferase</fullName>
    </submittedName>
</protein>
<accession>A0A1V4I562</accession>
<keyword evidence="2" id="KW-1185">Reference proteome</keyword>
<proteinExistence type="predicted"/>
<evidence type="ECO:0000313" key="2">
    <source>
        <dbReference type="Proteomes" id="UP000191056"/>
    </source>
</evidence>
<dbReference type="OrthoDB" id="1766664at2"/>
<keyword evidence="1" id="KW-0418">Kinase</keyword>
<dbReference type="GO" id="GO:0016779">
    <property type="term" value="F:nucleotidyltransferase activity"/>
    <property type="evidence" value="ECO:0007669"/>
    <property type="project" value="UniProtKB-KW"/>
</dbReference>
<dbReference type="UniPathway" id="UPA00148">
    <property type="reaction ID" value="UER00236"/>
</dbReference>
<sequence length="141" mass="16277">MKLVFGGAYNGKLRFVKDKYNISDDEIYFCSGHNLEYNKRVICGLHVFTKECILKDLDSLEILKNNLNALKDKIIICDEITSGIVPIEKLDRAWREETGRALQFLANNSCFVYRVFFGLSDELKKNINEKESRISDESSLK</sequence>
<gene>
    <name evidence="1" type="ORF">CLCHR_47150</name>
</gene>
<dbReference type="GO" id="GO:0016301">
    <property type="term" value="F:kinase activity"/>
    <property type="evidence" value="ECO:0007669"/>
    <property type="project" value="UniProtKB-KW"/>
</dbReference>
<name>A0A1V4I562_9CLOT</name>
<dbReference type="RefSeq" id="WP_079442342.1">
    <property type="nucleotide sequence ID" value="NZ_MZGT01000130.1"/>
</dbReference>
<evidence type="ECO:0000313" key="1">
    <source>
        <dbReference type="EMBL" id="OPJ55128.1"/>
    </source>
</evidence>
<dbReference type="Proteomes" id="UP000191056">
    <property type="component" value="Unassembled WGS sequence"/>
</dbReference>
<dbReference type="AlphaFoldDB" id="A0A1V4I562"/>
<keyword evidence="1" id="KW-0808">Transferase</keyword>
<dbReference type="SUPFAM" id="SSF52540">
    <property type="entry name" value="P-loop containing nucleoside triphosphate hydrolases"/>
    <property type="match status" value="1"/>
</dbReference>
<dbReference type="GO" id="GO:0009236">
    <property type="term" value="P:cobalamin biosynthetic process"/>
    <property type="evidence" value="ECO:0007669"/>
    <property type="project" value="UniProtKB-UniPathway"/>
</dbReference>
<keyword evidence="1" id="KW-0548">Nucleotidyltransferase</keyword>
<dbReference type="InterPro" id="IPR027417">
    <property type="entry name" value="P-loop_NTPase"/>
</dbReference>
<dbReference type="EMBL" id="MZGT01000130">
    <property type="protein sequence ID" value="OPJ55128.1"/>
    <property type="molecule type" value="Genomic_DNA"/>
</dbReference>